<dbReference type="Proteomes" id="UP000007015">
    <property type="component" value="Chromosome 3"/>
</dbReference>
<dbReference type="AlphaFoldDB" id="B8APL2"/>
<evidence type="ECO:0000313" key="2">
    <source>
        <dbReference type="Proteomes" id="UP000007015"/>
    </source>
</evidence>
<name>B8APL2_ORYSI</name>
<organism evidence="1 2">
    <name type="scientific">Oryza sativa subsp. indica</name>
    <name type="common">Rice</name>
    <dbReference type="NCBI Taxonomy" id="39946"/>
    <lineage>
        <taxon>Eukaryota</taxon>
        <taxon>Viridiplantae</taxon>
        <taxon>Streptophyta</taxon>
        <taxon>Embryophyta</taxon>
        <taxon>Tracheophyta</taxon>
        <taxon>Spermatophyta</taxon>
        <taxon>Magnoliopsida</taxon>
        <taxon>Liliopsida</taxon>
        <taxon>Poales</taxon>
        <taxon>Poaceae</taxon>
        <taxon>BOP clade</taxon>
        <taxon>Oryzoideae</taxon>
        <taxon>Oryzeae</taxon>
        <taxon>Oryzinae</taxon>
        <taxon>Oryza</taxon>
        <taxon>Oryza sativa</taxon>
    </lineage>
</organism>
<evidence type="ECO:0000313" key="1">
    <source>
        <dbReference type="EMBL" id="EEC75920.1"/>
    </source>
</evidence>
<gene>
    <name evidence="1" type="ORF">OsI_13008</name>
</gene>
<reference evidence="1 2" key="1">
    <citation type="journal article" date="2005" name="PLoS Biol.">
        <title>The genomes of Oryza sativa: a history of duplications.</title>
        <authorList>
            <person name="Yu J."/>
            <person name="Wang J."/>
            <person name="Lin W."/>
            <person name="Li S."/>
            <person name="Li H."/>
            <person name="Zhou J."/>
            <person name="Ni P."/>
            <person name="Dong W."/>
            <person name="Hu S."/>
            <person name="Zeng C."/>
            <person name="Zhang J."/>
            <person name="Zhang Y."/>
            <person name="Li R."/>
            <person name="Xu Z."/>
            <person name="Li S."/>
            <person name="Li X."/>
            <person name="Zheng H."/>
            <person name="Cong L."/>
            <person name="Lin L."/>
            <person name="Yin J."/>
            <person name="Geng J."/>
            <person name="Li G."/>
            <person name="Shi J."/>
            <person name="Liu J."/>
            <person name="Lv H."/>
            <person name="Li J."/>
            <person name="Wang J."/>
            <person name="Deng Y."/>
            <person name="Ran L."/>
            <person name="Shi X."/>
            <person name="Wang X."/>
            <person name="Wu Q."/>
            <person name="Li C."/>
            <person name="Ren X."/>
            <person name="Wang J."/>
            <person name="Wang X."/>
            <person name="Li D."/>
            <person name="Liu D."/>
            <person name="Zhang X."/>
            <person name="Ji Z."/>
            <person name="Zhao W."/>
            <person name="Sun Y."/>
            <person name="Zhang Z."/>
            <person name="Bao J."/>
            <person name="Han Y."/>
            <person name="Dong L."/>
            <person name="Ji J."/>
            <person name="Chen P."/>
            <person name="Wu S."/>
            <person name="Liu J."/>
            <person name="Xiao Y."/>
            <person name="Bu D."/>
            <person name="Tan J."/>
            <person name="Yang L."/>
            <person name="Ye C."/>
            <person name="Zhang J."/>
            <person name="Xu J."/>
            <person name="Zhou Y."/>
            <person name="Yu Y."/>
            <person name="Zhang B."/>
            <person name="Zhuang S."/>
            <person name="Wei H."/>
            <person name="Liu B."/>
            <person name="Lei M."/>
            <person name="Yu H."/>
            <person name="Li Y."/>
            <person name="Xu H."/>
            <person name="Wei S."/>
            <person name="He X."/>
            <person name="Fang L."/>
            <person name="Zhang Z."/>
            <person name="Zhang Y."/>
            <person name="Huang X."/>
            <person name="Su Z."/>
            <person name="Tong W."/>
            <person name="Li J."/>
            <person name="Tong Z."/>
            <person name="Li S."/>
            <person name="Ye J."/>
            <person name="Wang L."/>
            <person name="Fang L."/>
            <person name="Lei T."/>
            <person name="Chen C."/>
            <person name="Chen H."/>
            <person name="Xu Z."/>
            <person name="Li H."/>
            <person name="Huang H."/>
            <person name="Zhang F."/>
            <person name="Xu H."/>
            <person name="Li N."/>
            <person name="Zhao C."/>
            <person name="Li S."/>
            <person name="Dong L."/>
            <person name="Huang Y."/>
            <person name="Li L."/>
            <person name="Xi Y."/>
            <person name="Qi Q."/>
            <person name="Li W."/>
            <person name="Zhang B."/>
            <person name="Hu W."/>
            <person name="Zhang Y."/>
            <person name="Tian X."/>
            <person name="Jiao Y."/>
            <person name="Liang X."/>
            <person name="Jin J."/>
            <person name="Gao L."/>
            <person name="Zheng W."/>
            <person name="Hao B."/>
            <person name="Liu S."/>
            <person name="Wang W."/>
            <person name="Yuan L."/>
            <person name="Cao M."/>
            <person name="McDermott J."/>
            <person name="Samudrala R."/>
            <person name="Wang J."/>
            <person name="Wong G.K."/>
            <person name="Yang H."/>
        </authorList>
    </citation>
    <scope>NUCLEOTIDE SEQUENCE [LARGE SCALE GENOMIC DNA]</scope>
    <source>
        <strain evidence="2">cv. 93-11</strain>
    </source>
</reference>
<dbReference type="Gramene" id="BGIOSGA013319-TA">
    <property type="protein sequence ID" value="BGIOSGA013319-PA"/>
    <property type="gene ID" value="BGIOSGA013319"/>
</dbReference>
<protein>
    <submittedName>
        <fullName evidence="1">Uncharacterized protein</fullName>
    </submittedName>
</protein>
<dbReference type="HOGENOM" id="CLU_2642453_0_0_1"/>
<dbReference type="EMBL" id="CM000128">
    <property type="protein sequence ID" value="EEC75920.1"/>
    <property type="molecule type" value="Genomic_DNA"/>
</dbReference>
<proteinExistence type="predicted"/>
<sequence>MGKKTADKATAATADKATAETATTGLLLSLAAFATRIMLSSAWNEWSPWCGEADIDKGPATTCMDNCRSSAKDKPAI</sequence>
<accession>B8APL2</accession>
<keyword evidence="2" id="KW-1185">Reference proteome</keyword>